<feature type="region of interest" description="Disordered" evidence="1">
    <location>
        <begin position="103"/>
        <end position="125"/>
    </location>
</feature>
<evidence type="ECO:0000313" key="2">
    <source>
        <dbReference type="EMBL" id="SPF31608.1"/>
    </source>
</evidence>
<dbReference type="EMBL" id="OMOD01000002">
    <property type="protein sequence ID" value="SPF31608.1"/>
    <property type="molecule type" value="Genomic_DNA"/>
</dbReference>
<protein>
    <submittedName>
        <fullName evidence="2">Uncharacterized protein</fullName>
    </submittedName>
</protein>
<accession>A0A2U3JWB0</accession>
<reference evidence="3" key="1">
    <citation type="submission" date="2018-02" db="EMBL/GenBank/DDBJ databases">
        <authorList>
            <person name="Hausmann B."/>
        </authorList>
    </citation>
    <scope>NUCLEOTIDE SEQUENCE [LARGE SCALE GENOMIC DNA]</scope>
    <source>
        <strain evidence="3">Peat soil MAG SbA1</strain>
    </source>
</reference>
<sequence>MNNTEDTKSPELVEQKFASPVYDQFAAITGDLTTDARMMRVMRVLRKEPLTEGALACWVGSRVFLPDWAPMIAKLVELGYVRTEPAKKGLSRVIHLEEKGEQFLHDRLDPKPPQPVPDAEKPGAAFERAHLEVTGKPFSTE</sequence>
<evidence type="ECO:0000313" key="3">
    <source>
        <dbReference type="Proteomes" id="UP000238701"/>
    </source>
</evidence>
<gene>
    <name evidence="2" type="ORF">SBA1_100064</name>
</gene>
<dbReference type="AlphaFoldDB" id="A0A2U3JWB0"/>
<dbReference type="Proteomes" id="UP000238701">
    <property type="component" value="Unassembled WGS sequence"/>
</dbReference>
<organism evidence="2 3">
    <name type="scientific">Candidatus Sulfotelmatobacter kueseliae</name>
    <dbReference type="NCBI Taxonomy" id="2042962"/>
    <lineage>
        <taxon>Bacteria</taxon>
        <taxon>Pseudomonadati</taxon>
        <taxon>Acidobacteriota</taxon>
        <taxon>Terriglobia</taxon>
        <taxon>Terriglobales</taxon>
        <taxon>Candidatus Korobacteraceae</taxon>
        <taxon>Candidatus Sulfotelmatobacter</taxon>
    </lineage>
</organism>
<name>A0A2U3JWB0_9BACT</name>
<proteinExistence type="predicted"/>
<evidence type="ECO:0000256" key="1">
    <source>
        <dbReference type="SAM" id="MobiDB-lite"/>
    </source>
</evidence>
<dbReference type="InterPro" id="IPR036388">
    <property type="entry name" value="WH-like_DNA-bd_sf"/>
</dbReference>
<dbReference type="Gene3D" id="1.10.10.10">
    <property type="entry name" value="Winged helix-like DNA-binding domain superfamily/Winged helix DNA-binding domain"/>
    <property type="match status" value="1"/>
</dbReference>